<proteinExistence type="predicted"/>
<dbReference type="PANTHER" id="PTHR47992">
    <property type="entry name" value="PROTEIN PHOSPHATASE"/>
    <property type="match status" value="1"/>
</dbReference>
<dbReference type="SUPFAM" id="SSF81606">
    <property type="entry name" value="PP2C-like"/>
    <property type="match status" value="1"/>
</dbReference>
<keyword evidence="2" id="KW-0472">Membrane</keyword>
<evidence type="ECO:0000259" key="3">
    <source>
        <dbReference type="PROSITE" id="PS51746"/>
    </source>
</evidence>
<dbReference type="SMART" id="SM00332">
    <property type="entry name" value="PP2Cc"/>
    <property type="match status" value="1"/>
</dbReference>
<keyword evidence="2" id="KW-0812">Transmembrane</keyword>
<keyword evidence="2" id="KW-1133">Transmembrane helix</keyword>
<evidence type="ECO:0000256" key="2">
    <source>
        <dbReference type="SAM" id="Phobius"/>
    </source>
</evidence>
<accession>A0ABP7N1W9</accession>
<reference evidence="5" key="1">
    <citation type="journal article" date="2019" name="Int. J. Syst. Evol. Microbiol.">
        <title>The Global Catalogue of Microorganisms (GCM) 10K type strain sequencing project: providing services to taxonomists for standard genome sequencing and annotation.</title>
        <authorList>
            <consortium name="The Broad Institute Genomics Platform"/>
            <consortium name="The Broad Institute Genome Sequencing Center for Infectious Disease"/>
            <person name="Wu L."/>
            <person name="Ma J."/>
        </authorList>
    </citation>
    <scope>NUCLEOTIDE SEQUENCE [LARGE SCALE GENOMIC DNA]</scope>
    <source>
        <strain evidence="5">JCM 17024</strain>
    </source>
</reference>
<name>A0ABP7N1W9_9MICO</name>
<organism evidence="4 5">
    <name type="scientific">Microbacterium soli</name>
    <dbReference type="NCBI Taxonomy" id="446075"/>
    <lineage>
        <taxon>Bacteria</taxon>
        <taxon>Bacillati</taxon>
        <taxon>Actinomycetota</taxon>
        <taxon>Actinomycetes</taxon>
        <taxon>Micrococcales</taxon>
        <taxon>Microbacteriaceae</taxon>
        <taxon>Microbacterium</taxon>
    </lineage>
</organism>
<sequence length="440" mass="46858">MVFEGSSAAISHTGKVRSNNQDSGYSGANLFVVADGMGGHAGGDVASSIAISRMEGLDEHYASTDDAEAALQAAATTAASDLVRASKERPELAGLGTTLSAIIMVDDHAVIGHIGDSRIYLYRDDALTQITTDHTFVQRLVDSGRITLEEARYHPRRSVLMRVLSDMDIAPDLDMFVMPTRPGDRWLLCSDGLSGVVDDTHIAKAMSQGLAPGRTADILLKQALDGGAPDNVTVVLVDVGGAHPLSSGTPTVVGAASDPTDLPVPAPRSSLSGWLHPVLQAANEPSHFEPDSDYFEEIIEEDRRRRTRRRIAWLGAFLVAVLALIGLGILAYNWTQTRYFVGADDDSVVIYRGVQQDLGPIKLSTEVKDTFILLADLPSYQRASVERTINARSFADAVAITERLRASALPPVPVPVPTPDPTPGAPTAPAPNATEEAPTP</sequence>
<feature type="compositionally biased region" description="Low complexity" evidence="1">
    <location>
        <begin position="430"/>
        <end position="440"/>
    </location>
</feature>
<dbReference type="Pfam" id="PF13672">
    <property type="entry name" value="PP2C_2"/>
    <property type="match status" value="1"/>
</dbReference>
<dbReference type="InterPro" id="IPR001932">
    <property type="entry name" value="PPM-type_phosphatase-like_dom"/>
</dbReference>
<dbReference type="PROSITE" id="PS51746">
    <property type="entry name" value="PPM_2"/>
    <property type="match status" value="1"/>
</dbReference>
<dbReference type="InterPro" id="IPR036457">
    <property type="entry name" value="PPM-type-like_dom_sf"/>
</dbReference>
<evidence type="ECO:0000313" key="4">
    <source>
        <dbReference type="EMBL" id="GAA3934900.1"/>
    </source>
</evidence>
<evidence type="ECO:0000256" key="1">
    <source>
        <dbReference type="SAM" id="MobiDB-lite"/>
    </source>
</evidence>
<dbReference type="EMBL" id="BAABCP010000001">
    <property type="protein sequence ID" value="GAA3934900.1"/>
    <property type="molecule type" value="Genomic_DNA"/>
</dbReference>
<comment type="caution">
    <text evidence="4">The sequence shown here is derived from an EMBL/GenBank/DDBJ whole genome shotgun (WGS) entry which is preliminary data.</text>
</comment>
<dbReference type="InterPro" id="IPR015655">
    <property type="entry name" value="PP2C"/>
</dbReference>
<feature type="compositionally biased region" description="Pro residues" evidence="1">
    <location>
        <begin position="410"/>
        <end position="429"/>
    </location>
</feature>
<feature type="transmembrane region" description="Helical" evidence="2">
    <location>
        <begin position="311"/>
        <end position="334"/>
    </location>
</feature>
<dbReference type="SMART" id="SM00331">
    <property type="entry name" value="PP2C_SIG"/>
    <property type="match status" value="1"/>
</dbReference>
<dbReference type="CDD" id="cd00143">
    <property type="entry name" value="PP2Cc"/>
    <property type="match status" value="1"/>
</dbReference>
<gene>
    <name evidence="4" type="ORF">GCM10022383_11650</name>
</gene>
<keyword evidence="5" id="KW-1185">Reference proteome</keyword>
<evidence type="ECO:0000313" key="5">
    <source>
        <dbReference type="Proteomes" id="UP001501591"/>
    </source>
</evidence>
<dbReference type="Proteomes" id="UP001501591">
    <property type="component" value="Unassembled WGS sequence"/>
</dbReference>
<dbReference type="Gene3D" id="3.60.40.10">
    <property type="entry name" value="PPM-type phosphatase domain"/>
    <property type="match status" value="1"/>
</dbReference>
<dbReference type="RefSeq" id="WP_344818582.1">
    <property type="nucleotide sequence ID" value="NZ_BAABCP010000001.1"/>
</dbReference>
<feature type="region of interest" description="Disordered" evidence="1">
    <location>
        <begin position="409"/>
        <end position="440"/>
    </location>
</feature>
<feature type="domain" description="PPM-type phosphatase" evidence="3">
    <location>
        <begin position="7"/>
        <end position="239"/>
    </location>
</feature>
<protein>
    <submittedName>
        <fullName evidence="4">Protein phosphatase 2C domain-containing protein</fullName>
    </submittedName>
</protein>